<feature type="binding site" evidence="6">
    <location>
        <position position="50"/>
    </location>
    <ligand>
        <name>Zn(2+)</name>
        <dbReference type="ChEBI" id="CHEBI:29105"/>
        <note>catalytic</note>
    </ligand>
</feature>
<keyword evidence="2 6" id="KW-0479">Metal-binding</keyword>
<evidence type="ECO:0000256" key="1">
    <source>
        <dbReference type="ARBA" id="ARBA00022670"/>
    </source>
</evidence>
<dbReference type="PANTHER" id="PTHR10127">
    <property type="entry name" value="DISCOIDIN, CUB, EGF, LAMININ , AND ZINC METALLOPROTEASE DOMAIN CONTAINING"/>
    <property type="match status" value="1"/>
</dbReference>
<evidence type="ECO:0000256" key="3">
    <source>
        <dbReference type="ARBA" id="ARBA00022801"/>
    </source>
</evidence>
<gene>
    <name evidence="8" type="ORF">EVOR1521_LOCUS6988</name>
</gene>
<dbReference type="GO" id="GO:0008270">
    <property type="term" value="F:zinc ion binding"/>
    <property type="evidence" value="ECO:0007669"/>
    <property type="project" value="UniProtKB-UniRule"/>
</dbReference>
<proteinExistence type="predicted"/>
<dbReference type="SUPFAM" id="SSF55486">
    <property type="entry name" value="Metalloproteases ('zincins'), catalytic domain"/>
    <property type="match status" value="1"/>
</dbReference>
<keyword evidence="3 6" id="KW-0378">Hydrolase</keyword>
<name>A0AA36HZV1_9DINO</name>
<comment type="cofactor">
    <cofactor evidence="6">
        <name>Zn(2+)</name>
        <dbReference type="ChEBI" id="CHEBI:29105"/>
    </cofactor>
    <text evidence="6">Binds 1 zinc ion per subunit.</text>
</comment>
<dbReference type="GO" id="GO:0004222">
    <property type="term" value="F:metalloendopeptidase activity"/>
    <property type="evidence" value="ECO:0007669"/>
    <property type="project" value="UniProtKB-UniRule"/>
</dbReference>
<dbReference type="PROSITE" id="PS51864">
    <property type="entry name" value="ASTACIN"/>
    <property type="match status" value="1"/>
</dbReference>
<evidence type="ECO:0000313" key="8">
    <source>
        <dbReference type="EMBL" id="CAJ1378447.1"/>
    </source>
</evidence>
<evidence type="ECO:0000259" key="7">
    <source>
        <dbReference type="PROSITE" id="PS51864"/>
    </source>
</evidence>
<dbReference type="InterPro" id="IPR024079">
    <property type="entry name" value="MetalloPept_cat_dom_sf"/>
</dbReference>
<protein>
    <recommendedName>
        <fullName evidence="7">Peptidase M12A domain-containing protein</fullName>
    </recommendedName>
</protein>
<keyword evidence="9" id="KW-1185">Reference proteome</keyword>
<evidence type="ECO:0000256" key="2">
    <source>
        <dbReference type="ARBA" id="ARBA00022723"/>
    </source>
</evidence>
<feature type="non-terminal residue" evidence="8">
    <location>
        <position position="128"/>
    </location>
</feature>
<evidence type="ECO:0000313" key="9">
    <source>
        <dbReference type="Proteomes" id="UP001178507"/>
    </source>
</evidence>
<keyword evidence="1 6" id="KW-0645">Protease</keyword>
<dbReference type="Pfam" id="PF01400">
    <property type="entry name" value="Astacin"/>
    <property type="match status" value="1"/>
</dbReference>
<feature type="binding site" evidence="6">
    <location>
        <position position="54"/>
    </location>
    <ligand>
        <name>Zn(2+)</name>
        <dbReference type="ChEBI" id="CHEBI:29105"/>
        <note>catalytic</note>
    </ligand>
</feature>
<dbReference type="Proteomes" id="UP001178507">
    <property type="component" value="Unassembled WGS sequence"/>
</dbReference>
<sequence>RPYITVGAYDTNSCWLSGMGWPGFWNGQPQSSRINLGWCQDMSAVGSMVHEIGHAIGMNHEQKRADAAQAYNGHGPHLIMHWQNIASNWVSQYLPDSASYIGSSNQGADDPFSGYAPYDYQSIMHYGA</sequence>
<comment type="caution">
    <text evidence="6">Lacks conserved residue(s) required for the propagation of feature annotation.</text>
</comment>
<dbReference type="PANTHER" id="PTHR10127:SF780">
    <property type="entry name" value="METALLOENDOPEPTIDASE"/>
    <property type="match status" value="1"/>
</dbReference>
<dbReference type="InterPro" id="IPR001506">
    <property type="entry name" value="Peptidase_M12A"/>
</dbReference>
<evidence type="ECO:0000256" key="6">
    <source>
        <dbReference type="PROSITE-ProRule" id="PRU01211"/>
    </source>
</evidence>
<dbReference type="EMBL" id="CAUJNA010000546">
    <property type="protein sequence ID" value="CAJ1378447.1"/>
    <property type="molecule type" value="Genomic_DNA"/>
</dbReference>
<dbReference type="GO" id="GO:0006508">
    <property type="term" value="P:proteolysis"/>
    <property type="evidence" value="ECO:0007669"/>
    <property type="project" value="UniProtKB-KW"/>
</dbReference>
<organism evidence="8 9">
    <name type="scientific">Effrenium voratum</name>
    <dbReference type="NCBI Taxonomy" id="2562239"/>
    <lineage>
        <taxon>Eukaryota</taxon>
        <taxon>Sar</taxon>
        <taxon>Alveolata</taxon>
        <taxon>Dinophyceae</taxon>
        <taxon>Suessiales</taxon>
        <taxon>Symbiodiniaceae</taxon>
        <taxon>Effrenium</taxon>
    </lineage>
</organism>
<keyword evidence="4 6" id="KW-0862">Zinc</keyword>
<feature type="domain" description="Peptidase M12A" evidence="7">
    <location>
        <begin position="1"/>
        <end position="128"/>
    </location>
</feature>
<keyword evidence="5 6" id="KW-0482">Metalloprotease</keyword>
<comment type="caution">
    <text evidence="8">The sequence shown here is derived from an EMBL/GenBank/DDBJ whole genome shotgun (WGS) entry which is preliminary data.</text>
</comment>
<feature type="active site" evidence="6">
    <location>
        <position position="51"/>
    </location>
</feature>
<evidence type="ECO:0000256" key="5">
    <source>
        <dbReference type="ARBA" id="ARBA00023049"/>
    </source>
</evidence>
<evidence type="ECO:0000256" key="4">
    <source>
        <dbReference type="ARBA" id="ARBA00022833"/>
    </source>
</evidence>
<dbReference type="AlphaFoldDB" id="A0AA36HZV1"/>
<reference evidence="8" key="1">
    <citation type="submission" date="2023-08" db="EMBL/GenBank/DDBJ databases">
        <authorList>
            <person name="Chen Y."/>
            <person name="Shah S."/>
            <person name="Dougan E. K."/>
            <person name="Thang M."/>
            <person name="Chan C."/>
        </authorList>
    </citation>
    <scope>NUCLEOTIDE SEQUENCE</scope>
</reference>
<dbReference type="Gene3D" id="3.40.390.10">
    <property type="entry name" value="Collagenase (Catalytic Domain)"/>
    <property type="match status" value="1"/>
</dbReference>
<accession>A0AA36HZV1</accession>
<feature type="non-terminal residue" evidence="8">
    <location>
        <position position="1"/>
    </location>
</feature>
<feature type="binding site" evidence="6">
    <location>
        <position position="60"/>
    </location>
    <ligand>
        <name>Zn(2+)</name>
        <dbReference type="ChEBI" id="CHEBI:29105"/>
        <note>catalytic</note>
    </ligand>
</feature>